<dbReference type="InterPro" id="IPR016032">
    <property type="entry name" value="Sig_transdc_resp-reg_C-effctor"/>
</dbReference>
<dbReference type="PANTHER" id="PTHR44688:SF16">
    <property type="entry name" value="DNA-BINDING TRANSCRIPTIONAL ACTIVATOR DEVR_DOSR"/>
    <property type="match status" value="1"/>
</dbReference>
<dbReference type="InterPro" id="IPR000792">
    <property type="entry name" value="Tscrpt_reg_LuxR_C"/>
</dbReference>
<dbReference type="Proteomes" id="UP000199582">
    <property type="component" value="Unassembled WGS sequence"/>
</dbReference>
<dbReference type="EMBL" id="FOAG01000001">
    <property type="protein sequence ID" value="SEK47844.1"/>
    <property type="molecule type" value="Genomic_DNA"/>
</dbReference>
<dbReference type="PANTHER" id="PTHR44688">
    <property type="entry name" value="DNA-BINDING TRANSCRIPTIONAL ACTIVATOR DEVR_DOSR"/>
    <property type="match status" value="1"/>
</dbReference>
<gene>
    <name evidence="5" type="ORF">SAMN05443999_101503</name>
</gene>
<dbReference type="Gene3D" id="1.10.10.10">
    <property type="entry name" value="Winged helix-like DNA-binding domain superfamily/Winged helix DNA-binding domain"/>
    <property type="match status" value="1"/>
</dbReference>
<dbReference type="SMART" id="SM00421">
    <property type="entry name" value="HTH_LUXR"/>
    <property type="match status" value="1"/>
</dbReference>
<keyword evidence="6" id="KW-1185">Reference proteome</keyword>
<dbReference type="GO" id="GO:0006355">
    <property type="term" value="P:regulation of DNA-templated transcription"/>
    <property type="evidence" value="ECO:0007669"/>
    <property type="project" value="InterPro"/>
</dbReference>
<sequence length="262" mass="28721">MVGDATLADWNAALGDLIGQIGQEGFALTLRRALSVCTGFESMVVTRYRGTSEPVCLFHDLDDVQAAISVSFYATGPFLLDPFYLACREGRTPGVWRLQDLVPPSFLLSEYYRRFYRRVRIRDELGLLLPDGAEGWIILSLARSLRSPEFDEAALACVRSGLPPLAAAIRRHWGRPESDADARPGRAQDLLGFLGAVSLSPREAEIIHLVLRGHSSPTIAASLGLAEGTVKVHRRNAYAKLGISSQGELFSMATRYLVSDTD</sequence>
<evidence type="ECO:0000256" key="3">
    <source>
        <dbReference type="ARBA" id="ARBA00023163"/>
    </source>
</evidence>
<dbReference type="Pfam" id="PF00196">
    <property type="entry name" value="GerE"/>
    <property type="match status" value="1"/>
</dbReference>
<dbReference type="CDD" id="cd06170">
    <property type="entry name" value="LuxR_C_like"/>
    <property type="match status" value="1"/>
</dbReference>
<accession>A0A1H7HC44</accession>
<protein>
    <submittedName>
        <fullName evidence="5">Regulatory protein, luxR family</fullName>
    </submittedName>
</protein>
<evidence type="ECO:0000256" key="1">
    <source>
        <dbReference type="ARBA" id="ARBA00023015"/>
    </source>
</evidence>
<keyword evidence="2" id="KW-0238">DNA-binding</keyword>
<organism evidence="5 6">
    <name type="scientific">Roseovarius azorensis</name>
    <dbReference type="NCBI Taxonomy" id="1287727"/>
    <lineage>
        <taxon>Bacteria</taxon>
        <taxon>Pseudomonadati</taxon>
        <taxon>Pseudomonadota</taxon>
        <taxon>Alphaproteobacteria</taxon>
        <taxon>Rhodobacterales</taxon>
        <taxon>Roseobacteraceae</taxon>
        <taxon>Roseovarius</taxon>
    </lineage>
</organism>
<reference evidence="5 6" key="1">
    <citation type="submission" date="2016-10" db="EMBL/GenBank/DDBJ databases">
        <authorList>
            <person name="de Groot N.N."/>
        </authorList>
    </citation>
    <scope>NUCLEOTIDE SEQUENCE [LARGE SCALE GENOMIC DNA]</scope>
    <source>
        <strain evidence="5 6">DSM 100674</strain>
    </source>
</reference>
<dbReference type="GO" id="GO:0003677">
    <property type="term" value="F:DNA binding"/>
    <property type="evidence" value="ECO:0007669"/>
    <property type="project" value="UniProtKB-KW"/>
</dbReference>
<name>A0A1H7HC44_9RHOB</name>
<evidence type="ECO:0000256" key="2">
    <source>
        <dbReference type="ARBA" id="ARBA00023125"/>
    </source>
</evidence>
<proteinExistence type="predicted"/>
<dbReference type="PROSITE" id="PS50043">
    <property type="entry name" value="HTH_LUXR_2"/>
    <property type="match status" value="1"/>
</dbReference>
<dbReference type="PRINTS" id="PR00038">
    <property type="entry name" value="HTHLUXR"/>
</dbReference>
<keyword evidence="3" id="KW-0804">Transcription</keyword>
<dbReference type="AlphaFoldDB" id="A0A1H7HC44"/>
<dbReference type="PROSITE" id="PS00622">
    <property type="entry name" value="HTH_LUXR_1"/>
    <property type="match status" value="1"/>
</dbReference>
<feature type="domain" description="HTH luxR-type" evidence="4">
    <location>
        <begin position="192"/>
        <end position="257"/>
    </location>
</feature>
<dbReference type="InterPro" id="IPR036388">
    <property type="entry name" value="WH-like_DNA-bd_sf"/>
</dbReference>
<dbReference type="SUPFAM" id="SSF46894">
    <property type="entry name" value="C-terminal effector domain of the bipartite response regulators"/>
    <property type="match status" value="1"/>
</dbReference>
<keyword evidence="1" id="KW-0805">Transcription regulation</keyword>
<dbReference type="STRING" id="1287727.SAMN05443999_101503"/>
<evidence type="ECO:0000313" key="5">
    <source>
        <dbReference type="EMBL" id="SEK47844.1"/>
    </source>
</evidence>
<evidence type="ECO:0000259" key="4">
    <source>
        <dbReference type="PROSITE" id="PS50043"/>
    </source>
</evidence>
<evidence type="ECO:0000313" key="6">
    <source>
        <dbReference type="Proteomes" id="UP000199582"/>
    </source>
</evidence>